<dbReference type="SUPFAM" id="SSF81296">
    <property type="entry name" value="E set domains"/>
    <property type="match status" value="1"/>
</dbReference>
<reference evidence="7 8" key="1">
    <citation type="submission" date="2015-07" db="EMBL/GenBank/DDBJ databases">
        <title>The genome of Dufourea novaeangliae.</title>
        <authorList>
            <person name="Pan H."/>
            <person name="Kapheim K."/>
        </authorList>
    </citation>
    <scope>NUCLEOTIDE SEQUENCE [LARGE SCALE GENOMIC DNA]</scope>
    <source>
        <strain evidence="7">0120121106</strain>
        <tissue evidence="7">Whole body</tissue>
    </source>
</reference>
<dbReference type="Gene3D" id="2.60.40.640">
    <property type="match status" value="2"/>
</dbReference>
<dbReference type="EMBL" id="KQ434960">
    <property type="protein sequence ID" value="KZC12651.1"/>
    <property type="molecule type" value="Genomic_DNA"/>
</dbReference>
<accession>A0A154PL98</accession>
<evidence type="ECO:0000256" key="6">
    <source>
        <dbReference type="ARBA" id="ARBA00093474"/>
    </source>
</evidence>
<proteinExistence type="inferred from homology"/>
<dbReference type="InterPro" id="IPR014756">
    <property type="entry name" value="Ig_E-set"/>
</dbReference>
<dbReference type="InterPro" id="IPR028934">
    <property type="entry name" value="Vps26-related"/>
</dbReference>
<evidence type="ECO:0000256" key="1">
    <source>
        <dbReference type="ARBA" id="ARBA00004177"/>
    </source>
</evidence>
<gene>
    <name evidence="7" type="ORF">WN55_04117</name>
</gene>
<keyword evidence="8" id="KW-1185">Reference proteome</keyword>
<dbReference type="FunFam" id="2.60.40.640:FF:000009">
    <property type="entry name" value="Down syndrome critical region protein 3"/>
    <property type="match status" value="1"/>
</dbReference>
<dbReference type="STRING" id="178035.A0A154PL98"/>
<protein>
    <recommendedName>
        <fullName evidence="4">Vacuolar protein sorting-associated protein 26C</fullName>
    </recommendedName>
</protein>
<dbReference type="AlphaFoldDB" id="A0A154PL98"/>
<comment type="function">
    <text evidence="5">Component of the commander complex that is essential for endosomal recycling of transmembrane cargos; the commander complex is composed of the CCC subcomplex and the retriever subcomplex. Component of the retriever complex, which is a heterotrimeric complex related to retromer cargo-selective complex (CSC) and essential for retromer-independent retrieval and recycling of numerous cargos such as integrin alpha-5/beta-1 (ITGA5:ITGB1). The recruitment of the retriever complex to the endosomal membrane involves CCC and WASH complexes. In the endosomes, drives the retriever and recycling of NxxY-motif-containing cargo proteins by coupling to SNX17, a cargo essential for the homeostatic maintenance of numerous cell surface proteins associated with processes that include cell migration, cell adhesion, nutrient supply and cell signaling.</text>
</comment>
<evidence type="ECO:0000256" key="3">
    <source>
        <dbReference type="ARBA" id="ARBA00022753"/>
    </source>
</evidence>
<comment type="subcellular location">
    <subcellularLocation>
        <location evidence="1">Endosome</location>
    </subcellularLocation>
</comment>
<comment type="similarity">
    <text evidence="2">Belongs to the VPS26 family.</text>
</comment>
<keyword evidence="3" id="KW-0967">Endosome</keyword>
<dbReference type="PANTHER" id="PTHR12233">
    <property type="entry name" value="VACUOLAR PROTEIN SORTING 26 RELATED"/>
    <property type="match status" value="1"/>
</dbReference>
<evidence type="ECO:0000313" key="7">
    <source>
        <dbReference type="EMBL" id="KZC12651.1"/>
    </source>
</evidence>
<comment type="subunit">
    <text evidence="6">Component of the commander complex that is essential for endosomal recycling of transmembrane cargos; the commander complex is composed of the CCC subcomplex and the retriever subcomplex. Component of the heterotrimeric retriever complex consisting of VPS26C, VPS29 and VPS35L; within the complex interacts with VPS35L. Interacts with SNX17 (via C-terminus); the interaction is direct and associates SNX17 with the retriever complex. Interacts with SNX31; the interaction is direct.</text>
</comment>
<evidence type="ECO:0000256" key="4">
    <source>
        <dbReference type="ARBA" id="ARBA00067597"/>
    </source>
</evidence>
<evidence type="ECO:0000313" key="8">
    <source>
        <dbReference type="Proteomes" id="UP000076502"/>
    </source>
</evidence>
<sequence>MSISIDIKLKRASKVYHEGEIVAGFILLKTNSDVKHDGIFLCMEGSVNLQLSSKNFGIFEAFYNSVKPIQLIQYTVDVAPSGKIPSGKTEIPFELPLKPRGTKSLYETYHGVFVNIQYLIRCGIKRSFLAKDVWKSLEFIMEDKAPLKPDREPSKIVSFKIMPESLQNTRDRTNIPRFCISGKLDTLYCRISEPLTGEMVIEHCEAVIKSIELQLVRVETCGCAEGYSRDATEIQNIQIGEGNPCTNLSIPIYMIFPRLFTCPTLSTSNFKVGKVANFQFVNTNQLRFCSSLKELYFVTEFEVNLIIVFEDDYLVTENFPIILLRY</sequence>
<dbReference type="Proteomes" id="UP000076502">
    <property type="component" value="Unassembled WGS sequence"/>
</dbReference>
<evidence type="ECO:0000256" key="2">
    <source>
        <dbReference type="ARBA" id="ARBA00009100"/>
    </source>
</evidence>
<evidence type="ECO:0000256" key="5">
    <source>
        <dbReference type="ARBA" id="ARBA00093280"/>
    </source>
</evidence>
<dbReference type="Pfam" id="PF03643">
    <property type="entry name" value="Vps26"/>
    <property type="match status" value="1"/>
</dbReference>
<dbReference type="GO" id="GO:0006886">
    <property type="term" value="P:intracellular protein transport"/>
    <property type="evidence" value="ECO:0007669"/>
    <property type="project" value="InterPro"/>
</dbReference>
<dbReference type="GO" id="GO:0005768">
    <property type="term" value="C:endosome"/>
    <property type="evidence" value="ECO:0007669"/>
    <property type="project" value="UniProtKB-SubCell"/>
</dbReference>
<name>A0A154PL98_DUFNO</name>
<organism evidence="7 8">
    <name type="scientific">Dufourea novaeangliae</name>
    <name type="common">Sweat bee</name>
    <dbReference type="NCBI Taxonomy" id="178035"/>
    <lineage>
        <taxon>Eukaryota</taxon>
        <taxon>Metazoa</taxon>
        <taxon>Ecdysozoa</taxon>
        <taxon>Arthropoda</taxon>
        <taxon>Hexapoda</taxon>
        <taxon>Insecta</taxon>
        <taxon>Pterygota</taxon>
        <taxon>Neoptera</taxon>
        <taxon>Endopterygota</taxon>
        <taxon>Hymenoptera</taxon>
        <taxon>Apocrita</taxon>
        <taxon>Aculeata</taxon>
        <taxon>Apoidea</taxon>
        <taxon>Anthophila</taxon>
        <taxon>Halictidae</taxon>
        <taxon>Rophitinae</taxon>
        <taxon>Dufourea</taxon>
    </lineage>
</organism>
<dbReference type="OrthoDB" id="10263384at2759"/>
<dbReference type="InterPro" id="IPR014752">
    <property type="entry name" value="Arrestin-like_C"/>
</dbReference>